<keyword evidence="1" id="KW-0175">Coiled coil</keyword>
<comment type="caution">
    <text evidence="2">The sequence shown here is derived from an EMBL/GenBank/DDBJ whole genome shotgun (WGS) entry which is preliminary data.</text>
</comment>
<sequence length="86" mass="10342">MQQPEERIKELKSVLEKAKNLRYKAELRLEHLERQEEEILQELKELGVEPEQLDEEIAKLEKEIDEQIQQAWELLPRELIERHGSA</sequence>
<reference evidence="2" key="1">
    <citation type="journal article" date="2014" name="Int. J. Syst. Evol. Microbiol.">
        <title>Complete genome sequence of Corynebacterium casei LMG S-19264T (=DSM 44701T), isolated from a smear-ripened cheese.</title>
        <authorList>
            <consortium name="US DOE Joint Genome Institute (JGI-PGF)"/>
            <person name="Walter F."/>
            <person name="Albersmeier A."/>
            <person name="Kalinowski J."/>
            <person name="Ruckert C."/>
        </authorList>
    </citation>
    <scope>NUCLEOTIDE SEQUENCE</scope>
    <source>
        <strain evidence="2">CGMCC 1.15179</strain>
    </source>
</reference>
<evidence type="ECO:0000256" key="1">
    <source>
        <dbReference type="SAM" id="Coils"/>
    </source>
</evidence>
<protein>
    <submittedName>
        <fullName evidence="2">Uncharacterized protein</fullName>
    </submittedName>
</protein>
<evidence type="ECO:0000313" key="2">
    <source>
        <dbReference type="EMBL" id="GGE24818.1"/>
    </source>
</evidence>
<dbReference type="Proteomes" id="UP000625210">
    <property type="component" value="Unassembled WGS sequence"/>
</dbReference>
<feature type="coiled-coil region" evidence="1">
    <location>
        <begin position="1"/>
        <end position="70"/>
    </location>
</feature>
<dbReference type="AlphaFoldDB" id="A0A8J2VJB2"/>
<dbReference type="EMBL" id="BMHQ01000011">
    <property type="protein sequence ID" value="GGE24818.1"/>
    <property type="molecule type" value="Genomic_DNA"/>
</dbReference>
<name>A0A8J2VJB2_9BACL</name>
<reference evidence="2" key="2">
    <citation type="submission" date="2020-09" db="EMBL/GenBank/DDBJ databases">
        <authorList>
            <person name="Sun Q."/>
            <person name="Zhou Y."/>
        </authorList>
    </citation>
    <scope>NUCLEOTIDE SEQUENCE</scope>
    <source>
        <strain evidence="2">CGMCC 1.15179</strain>
    </source>
</reference>
<dbReference type="RefSeq" id="WP_188648588.1">
    <property type="nucleotide sequence ID" value="NZ_BMHQ01000011.1"/>
</dbReference>
<gene>
    <name evidence="2" type="ORF">GCM10011571_28730</name>
</gene>
<keyword evidence="3" id="KW-1185">Reference proteome</keyword>
<accession>A0A8J2VJB2</accession>
<organism evidence="2 3">
    <name type="scientific">Marinithermofilum abyssi</name>
    <dbReference type="NCBI Taxonomy" id="1571185"/>
    <lineage>
        <taxon>Bacteria</taxon>
        <taxon>Bacillati</taxon>
        <taxon>Bacillota</taxon>
        <taxon>Bacilli</taxon>
        <taxon>Bacillales</taxon>
        <taxon>Thermoactinomycetaceae</taxon>
        <taxon>Marinithermofilum</taxon>
    </lineage>
</organism>
<evidence type="ECO:0000313" key="3">
    <source>
        <dbReference type="Proteomes" id="UP000625210"/>
    </source>
</evidence>
<proteinExistence type="predicted"/>